<comment type="caution">
    <text evidence="2">The sequence shown here is derived from an EMBL/GenBank/DDBJ whole genome shotgun (WGS) entry which is preliminary data.</text>
</comment>
<dbReference type="EMBL" id="JABTDW010000001">
    <property type="protein sequence ID" value="NSB12875.1"/>
    <property type="molecule type" value="Genomic_DNA"/>
</dbReference>
<protein>
    <submittedName>
        <fullName evidence="2">Membrane protein</fullName>
    </submittedName>
</protein>
<feature type="transmembrane region" description="Helical" evidence="1">
    <location>
        <begin position="74"/>
        <end position="98"/>
    </location>
</feature>
<keyword evidence="1" id="KW-0812">Transmembrane</keyword>
<reference evidence="2" key="1">
    <citation type="submission" date="2020-06" db="EMBL/GenBank/DDBJ databases">
        <title>Genomic insights into acetone-butanol-ethanol (ABE) fermentation by sequencing solventogenic clostridia strains.</title>
        <authorList>
            <person name="Brown S."/>
        </authorList>
    </citation>
    <scope>NUCLEOTIDE SEQUENCE</scope>
    <source>
        <strain evidence="2">DJ123</strain>
    </source>
</reference>
<proteinExistence type="predicted"/>
<organism evidence="2 3">
    <name type="scientific">Clostridium beijerinckii</name>
    <name type="common">Clostridium MP</name>
    <dbReference type="NCBI Taxonomy" id="1520"/>
    <lineage>
        <taxon>Bacteria</taxon>
        <taxon>Bacillati</taxon>
        <taxon>Bacillota</taxon>
        <taxon>Clostridia</taxon>
        <taxon>Eubacteriales</taxon>
        <taxon>Clostridiaceae</taxon>
        <taxon>Clostridium</taxon>
    </lineage>
</organism>
<evidence type="ECO:0000313" key="2">
    <source>
        <dbReference type="EMBL" id="NSB12875.1"/>
    </source>
</evidence>
<dbReference type="RefSeq" id="WP_077857078.1">
    <property type="nucleotide sequence ID" value="NZ_JABTDW010000001.1"/>
</dbReference>
<evidence type="ECO:0000256" key="1">
    <source>
        <dbReference type="SAM" id="Phobius"/>
    </source>
</evidence>
<name>A0AAE5H1E4_CLOBE</name>
<gene>
    <name evidence="2" type="ORF">BCD95_001134</name>
</gene>
<keyword evidence="1" id="KW-1133">Transmembrane helix</keyword>
<evidence type="ECO:0000313" key="3">
    <source>
        <dbReference type="Proteomes" id="UP000822184"/>
    </source>
</evidence>
<sequence length="101" mass="10814">MENDNKNTLTGKSTKAVVTNQISKKNSSLAVVSLVLGIMSIILFWAFSYPIILGLAGMIVGLISIAKKRDGLKIAIAGIITSIIGLLIGIIFVVLYIFCIF</sequence>
<dbReference type="AlphaFoldDB" id="A0AAE5H1E4"/>
<feature type="transmembrane region" description="Helical" evidence="1">
    <location>
        <begin position="29"/>
        <end position="62"/>
    </location>
</feature>
<keyword evidence="1" id="KW-0472">Membrane</keyword>
<accession>A0AAE5H1E4</accession>
<dbReference type="Proteomes" id="UP000822184">
    <property type="component" value="Unassembled WGS sequence"/>
</dbReference>